<organism evidence="1 2">
    <name type="scientific">Falsiroseomonas stagni DSM 19981</name>
    <dbReference type="NCBI Taxonomy" id="1123062"/>
    <lineage>
        <taxon>Bacteria</taxon>
        <taxon>Pseudomonadati</taxon>
        <taxon>Pseudomonadota</taxon>
        <taxon>Alphaproteobacteria</taxon>
        <taxon>Acetobacterales</taxon>
        <taxon>Roseomonadaceae</taxon>
        <taxon>Falsiroseomonas</taxon>
    </lineage>
</organism>
<proteinExistence type="predicted"/>
<dbReference type="GO" id="GO:0005509">
    <property type="term" value="F:calcium ion binding"/>
    <property type="evidence" value="ECO:0007669"/>
    <property type="project" value="InterPro"/>
</dbReference>
<dbReference type="InterPro" id="IPR001343">
    <property type="entry name" value="Hemolysn_Ca-bd"/>
</dbReference>
<dbReference type="SUPFAM" id="SSF51120">
    <property type="entry name" value="beta-Roll"/>
    <property type="match status" value="1"/>
</dbReference>
<keyword evidence="2" id="KW-1185">Reference proteome</keyword>
<evidence type="ECO:0000313" key="1">
    <source>
        <dbReference type="EMBL" id="SFL13600.1"/>
    </source>
</evidence>
<gene>
    <name evidence="1" type="ORF">SAMN02745775_1246</name>
</gene>
<dbReference type="EMBL" id="FOSQ01000024">
    <property type="protein sequence ID" value="SFL13600.1"/>
    <property type="molecule type" value="Genomic_DNA"/>
</dbReference>
<dbReference type="Proteomes" id="UP000199473">
    <property type="component" value="Unassembled WGS sequence"/>
</dbReference>
<sequence length="7448" mass="746266">MARRSTPSSRRRQPRVGLLEVLEPRIMLAGDAQLLVQDVLLPVSPAAVSQQASTASGQAGGEQGGSLSSDLALLSGDGLRQEVDTDAAMLVVEPGQVLVGSGAFGGAVLNEGSVSPGHSPGTNAYPSYTQASSGTLRIEIAGAATAGVDYDQVAVEGAADLDGALELRLLNGFVPTAGDVFNILTYGSRTGTFASIAGIYAGDGMAFTTRYDAAGLSLTAVALPGGIDFSFSESAKADTLAVLLTSPGAAGSVTALGWFAAGGLRLTGDVTVDVAWDVANSVAIVGVAASSTTVALAHSPSSPLLTAANGVLRVSGADVAASFTGAVVAATLPGATASGSDVRLDVNTASVAVNETVTVGSFTTALALTASLAPTLTGTLAIDLGDSILSGAMSIAYDAVDSTWRGTVGSAGTFDVAGRLRLSGLSGATVGVSTPAASFMLASTSANTFDIKGTGSVIGGTGLSITGTFTAAADGASLNGDATITADGLPRIYAAVSIWSQSGLLRISGSGVYADIYSDVDPSSLVGRFAAGSIAMTLVGTGYAARAVGTYTAATGNTSEPATLEANTTGASLSATTATTNLPVDLSFATASRISRIKVDASSAAFSAAFMTSLRAAALKLEVVALGAEVTYTTTTSNLGVTTTATTGAADLEGDLTDLNALGEALDGLGYNLNQLLHASDVLHLGRYIERYLRPALGMVAIADDTIPLGDAVPTMAGLIAYLETNWRPTTEDVGADALSVVIDGRGYGLDLQTAAVRSETVSIAAQEALLALGVSLDAAPSTTLAVRGDIRLGIGWSGSTASFRLDDFAYDISANATGLSTTGRYGALGIDVTGATAAVSLVGDVAIVSDVVTVSPTINSIAVNLPISASLAGVSVTAGYTPTIALAGTPVGGGVVSASASDFAPLAGFRSLAVADATNALLRLANGLDTTLESAALKTALPYVAGTLASGVDLGGAWQTSVLDTIDFRKPRVDRISGSAANGNGAAISLGTVAVDLNGVALTEAKNINVLTISAAGRDISSGAVASATALFTAPLIGKQVSLYTSAGALVGTYTISDVDVTGADAGYRLELAGSVTAATGLTYVVHDVRQALSTLQDWIAAVNAGTPFGSGSISYNNTTRQLTLPFVIDTTTTTDTIALDLDLGSDDLSLRTGDRATITTTVSGTATQVIDISGAVLSGTGSIVAGSDTFTTSSDIFTNAMRALPTASSDGLSYSTGKPPKWEVAVGSEIYLIESVDWPYQLNLTLPTSSTGALTSDVALRLRVGLSNFAVQTDILLSAANTYSNVGLGSIAAQLLEAMAGATWTVVDRTPGAPDLGSTYSFDAASPDLTVSVVNGKVQFQGPNSFSISKASTEAALDTATVVTATHVTTRTVVLDRAANTTASAFTLRKSTFGVSALNFSGSITTAAQNFYVAGNYGFIGIEAGGTGTGTSLAGTTTFSVALDLGGAAMLDPSAFAVDADTGLVSGLTFSRSGSGEVRIGGIEFAAGFDAGQTFGGQAQFVGFAPTLDDTTPTVVTQDLSLSPVLATLVSDGKAVAGTRVSVLPSLSDGLWWYSELAYADIAAAVSEGATAIADALSAQPFYTQNLPGLSRSIQTLTGFATEIAAGGASALTGTATTIQAAAAAVASAFGLSTSAVSMTLEGATLRIRLSLSDTFSEDYGFSLNVATLKDLAKSTSTGLDGIAALVDRSGNSDTMAFSAAITTTIDVGLSLSQPNRVSESVLTPSTAVAFATDSAVVTNAQYASLVTALAAALPSSLKDGMILQATVAGLRTSAESTTIGTSRQAALRGLADDLTTSLGIEVELIEGDLATVANLATANVLSAVTLVTPNRIIAVYEGGTKRVGESTLTPSTAVSFATGSANVEDALYDSLVTSLAAVLPGTLESGSRLQATVAGYRTAAEATGVDASRQAALRALADRLSTSLGIEVELFAGDLSTVASLASANVLSDVTLLRPNGAAAGTTTTLDMSLRGTGLKMKFFAGGIHMHTDTGYLVIDGDGLTSTTSDKASLTVAINSSTGNSYNPAVDTLATSTSATVSGKLSANLPLILELSGSADTGAGTLIAATPTNTLGTFFSEMAGATITGNALTLTVPDVTGTFATMGGDTSIMSVIKDVQEFKDSLKYSLDAVYEALYATVPQELYMLEGTATKSVEWFSQLSERLATAIANVTSEGDIVLAFRNAIYGAFAPTAGTWAVLQDTYTSTGTASSSSTVDANDVYVSWRKEDGTLLQQWAPGTTTDPALADALQFNLKLKGTFYITDSGMSLKLNAGDFKIDIPLGAYEEKNGIPLKDADGHAVDKSTWTNGGFAVQVEWAYNMGFGISKTSGFYLATAPVTQSGGVNVYAPEITSKLTAYLDGSPADPAAASTYKAFGPMNIFQAYVEDSKPKGATTASNVTMNVKLDLVGGAKNRLTLDDLFSVTQASIYDAVEAVEAPYLLNGITSKANGTQTTSFITSFVDAQIDIDLDATLKLYMGKAPNGNWYEPVSATTNISIFWGFQQGVNYKIPTVDLTDFTVDAGAIADFLVAFTAPITIVLAPVYAAIYPFLLPIPALSILTGTPEPCVGDIINILLYIQGKELIPMAYLKAVNYAYQICAELTKMALDPNEKYNLGSLKDIANPAGHEVVYGVPDIKEGVRGMQTMGSLKLGAAAAGTKLATGLQFTYLLSIDAWYDMMVGNATDLVTLDLPQIGYPYVNPENPYDIKTLDMDPILLAQLNYGVLNFKIEAVVKLALAIDISFGFDTSGIQKAMETGNPAWFLDGFYVGDYTVDQLSGSGAIVRNTGGKEKPEAYVKLGVGLQASAGVGLISGGFEGLIEFGGNFDLHDIATPKLFFDGLGRTIGAEPETFAGGNTVGNLNLYYNSGSNDYDEEQDGKLHPSEMWALLSYTGPGAAGPFNLFDLYITVDFVVNLFVKAENPFTGKDMTIAELEILRINLLNIPFWTAPDMQPTLGYVGTNAYGVSNGILTLNAGSRAGQRERLDKDDDGETWEIFTPKDNSDLTTVVLNKTWIWTYRDITRIVVDLGKGDDYFDAQRLSSDVAVSITGGSGDDTIMAGVGRSGGYYFIDGGDGGDRIDASLATIATTLIGGIGNDTIYGGSAADTIEAGAGSDKIIAAGGADTISSGTGDDRISGGDGADTFVLGDSFGATLITDRVGLSTLNFSSMTNALGVKVSGLGLSASSQRTDGTIDVLRAPGLLVSQIGFGTGNDTLRASVFPSRSITVTDVGGNDDYYFLLGTAASAATAGSFGITDSQGSFDEVQVEQRRSVDVIRLGSGSVVNGRESISYNNLVERLTLLGKTALYSATDITSFGTNVTFRALTDAGTIDLGTTGLRVIANSVSQGAEVIAAHVIIQTLATIEVNYDITALSDGYIDFATFGDDADVPDIALNADLYVSSTSSKGGAGSGWVRLQTARGSITSTATSSINASGSHLTMAAFGDIGSSSVKMTTDVASASIFTAADGTGSVFVSEADSLTLRSDATLTTVENGGFVIGSATLQGHWESAVTWAASVTQAWKNILSNNYVLSGAVMVAGGLTTSLRGNNALLLANDTVTAGDDILLEADDLDLHAGARSLLGTDTLTIRTMHTTQAYAIGTAAEALSGTEVLAEVTDRDDYLELSSRDLTAIGTGFSTLIVGRSATAGTMYLGDVKDSTLSKMSSTVRASGSNIAASDLAAFRNTTRLLADTIQVQGDVQAPADSLTLEARILQVNTKNWHDPNGTPDSGASADTLVMQVSEQAVVSGWLKGSSALTVNVTASTGVNALESPDYGALSLAVDTTGLLEAVAAGAALNVTVSDAVEIRGIMKLGGANGSLVLKAGGPVIVDRGGTVYARGANTSITLESTGDVLAVASGGAISGGIAYTTVGSDQIPGVTGANASISLISAKAMRVDGAIVASDSLTVSAGDGVRADASYGAVANLDLHPAYGIFNQAGYFSQLATVMSTHYLANYSEGYGLLVTGTLSVLADNSTIDLHAEKAVILRANVSTPGASSEIVLRSAGLMFVEGYLNATKGITISGGYTAGGVAVSSGGYDANGTSVAFGPASRLWTTESGSKILVKGRGDVVVDADMLAGGTVGVSGATWTGSGADIEIIAGERIDVESVLQASGDISIAAGDDGSDDSGMALVTGIASSIAAAGRGYGATGSTVTLAADGAIEIAGRVVSGATRQLVAGEATTVWTTGWGGTSSISVDGEDVVVLGGTTTVNLAEVEVGATLEAADTITVTSGANSAGIGVHVYAATVAVANNADGTIVIGAGGDAYISGVLVAGGTVTNELDASGDYLGRSFTYGDGDSSISISSGAQVRLAQSLTAGASIAITGGVDPLVGSDSYTGNAILLEGSVRLQTTQDNSSISLESQGAIRVFAPAATYELTGTGWPVTADGRLTSDATLRIAIDHGNYTAQADVVVSVSNTATNTSTADLVADLNTALRTAAWTISATNGRPTDPVLGAVHPFGTQTLELEAALLEGHIKLRGPYSFSILSGSTNESLLGFDATPMIEAAEAFAINAQGDNSSVKIDSTLLSASTSQSRLVHISGMIGAEAKIEIEAGEEGLLLAAAGALDVRAGSLSVDAGAQGAISGRLSAAGAGNDVTITGTGQLTLNGEVSANNNITIDVAQGSGTGLTIAATADLHTTSGGTISIEADGNIALNSSIGEDSTGLTAITVTSTAGAVTLDTTTGRIVTDGAVAIAGVDVTLNGVVTTTAIGAANAPALAVEATTGDLAIYGTVTASSGTMDVSAGDMLTIAGGMVTANTIEADANVIRIGTSSLSGIVLATSSVDLSATDELTVAAGGVVLSSGTGSSITLDAGMMAIRGDVNAGATLTSGNVVTAGTDATLTINGSGLTIGLTDAGADLTPGAAIRATGTITIDLSAGSGDITMGDTSEIAIIQDGSSLAGAITIEGGADITLRGTIQTEGSLGSLTVDAAGLLDVGAVIDAGASITLGGGADADGAGLTVRALTLQTNAAGQNIDVAGNAVNADGLIVNSAGVLMLDANGAVQEGGLLTRVSGASLNVGSAGTIALAATGTLTINGEIGPIYRENGVVKVRPASVDIDGAAEVVIAGNVYARSTITVSGTDVTLSADTSLRARDSVGTVAIDASGLVTLAADSYLAAPGGISIAGNTLDLAGVVDSGGRLLTNSGGNTTVTGSLDADGAIDARAGVDLSLSDAVLQGTLTTTDLSGGNIIIEEGGALSASGALTLLAGGSVTVDSGVVNAGNHLRTAYSLTPQSQVVSVVTGTSLVASGTVTQQQTVWETTVVTEQIGTESVKIGSEYYTMNVTLTQTGYWNGRIFREFFVQGTDYNNVSGTNTVAWSAYNLAAPAAKATFGQLTDAQRSAVLDTLGYKPLYQFTYSNYTLQRTVDGVTTSTAAVPTWSGAVQRTIASPLPGWEGIYIKLPDGASDDLLRVISQGETARAQETVGRYQDSAKVKYTQDKTTLVDYVTNKRTIHNAAASAVVDDQDNSPARWTVSYVSGGTRTYEVYDGREGTSAVAQTATPLWTVEANNSTSKTDTGTGRNVIATQTYLDTTLSTTGQTSAGTTYVGQAGYDPHATSVDTSAYGDWQYQWGNWDKVGGDRDEWSWSRDWYVGNRHWQSMRESDRKGTAGSYNYYVKESKRYQDWNTSDRWDAGWVAETMQHYNYNWKSTWNTITDTRLTMNFAAVTKPTDVMADRPVYATFERQNATVQSYESTAYTQQTTTSDRTVTRLLRVSDDSSVAFGAFSGTAISGQSVTIGAGADVSVYGTVEATAGTLAITAGDDIGVTGKLPDGTTAADTDAAISSLTATSTITLTAGDAATLGASSSVSVTGVAGTVAVTADGAIELGGTVATGGGAVALLAGQGADGAGSVTGTVGTSISAGAVSLTAGGTLGDIDTNGARITAAGTLTLTAAAGSVSAEGDAVSATSLSATAANDLTVTIDAASASATVTGSGAITLTARDAINVVTAESASGAVSIETMDSTTALALGSIKGTTVTLTAAGTLSQNDGGLVTGTDLVVLAAGGIDLDTKVASIDLLAAASGAITVNNTRSAGLTVTRAAATDGDITISNTGSIAVRLVSAGTEDSDVSLTSTTGAIAVTGTETSTVTGASVTLAAATGITGLVLATDEVTATTTGGNISLSIDPPTGTTSVTLHDATSGAGNVTVTTNESLTVEHASAGGSSGALVLTASGDLLIADGSGSGVSGGYSLALDAGGTLLIEGTADAANTVTFTSGNAFILPTSASYQALNMVIDSDANVVIDETVTMGGSSFEVRSGGNITINAPIVNGSGQAISALTLATSAAVGQTVQTRDADTGDVIYVGTSGATYRKDATGFYQIKRNGLYIHRGIEFDGSGGSTAGTFLTNSAEAAGSDTSGIAIYTSTGTLISDSTRRSRIVIGGLQRDYVSSTALADNATVATHTEYSSIVTLDAGSLVPASVDISALGADGQVYLTATGSLDLDKVGITATGAAVIDAGGTVTNALNGTANLALKTLSVGSLTVSAGSKIDLRGALTDSASDVSLNLSSAGNVKFRDTSATAARTVALDVDMKSGVLYVSTRGTLAVGSAVMDNDVANNSATLQGVAGVTIDLVDAGYNNGVVEVLTSAYLYEASPDDVSVDVRSYSFTAQSLNDDSHLNGLEFYSKTAPVASGSVDKVVTVQAGGSIFGNYAGIVDVTALGDLTIGSDLSAGVSITIVASGTVYISDNLSAYDLLTITATNIVFTSGGISTNGYSSSLTSTVGDITMSNGTSIDVGAATLTVHAADDATLSDLTGGTITITTGGDVSTLLGSTISAAILSIDAGGAVGSVAQALVVDAETISSITSHGNVTLDLTGAVSIGTVTTYGGSLVVDADDGVTLTSTVTVGSADIDAAGGSFEMDGGSSVTAGSGAVTLSAAGDMTLADVTGGTVSLTSAGVIARQSSSSDISASTSLAIDAGGDVGTSAAPLEVATPSIVSADVTGDMTLSITGATTMAALAVDGAMTVESTAGVTLSGTNAVGSADITTNSGNVTMTALSTLNAGGGTVSIDANGAASLHAVTGGSVDVTARSGAISSVGSGLAINATTLTLDADTSVGALGNALRVSAGAITSVDAGGAARLDVTGSTIIGRVTATGIIDVDATGTISMTGALSGVGITIDSTGGGVTMGSGSTINAGAGDVTLQATGNVTVATVTGDDVVLNSSGGSLLSSPSGAANVSANTLNGSVSGSVGSGTSAPIVVAVNSIGSLTAGGLLAVESTTAISIGTLSGVGAVSLEAGAAVTLTGSISGEGLAITTTGAGSAGDFTMTSSASLDAGDSQAEIIVSGNTTIATLASTADVTLDAGGNIIAIGSNSLISGSVLYISADGSIGSNSKAVAIEAPVISAFSAGSDIDATFTGATTLQGGDAGGSIDVSADAALAITDMVQSTGAQNISAASVAFVVGATTGSLQLNGAAAVSVTATAGDVTMDDGATLISTSGNIGVDASGS</sequence>
<accession>A0A1I4F8H8</accession>
<evidence type="ECO:0000313" key="2">
    <source>
        <dbReference type="Proteomes" id="UP000199473"/>
    </source>
</evidence>
<dbReference type="InterPro" id="IPR011049">
    <property type="entry name" value="Serralysin-like_metalloprot_C"/>
</dbReference>
<dbReference type="STRING" id="1123062.SAMN02745775_1246"/>
<dbReference type="Pfam" id="PF00353">
    <property type="entry name" value="HemolysinCabind"/>
    <property type="match status" value="3"/>
</dbReference>
<dbReference type="PRINTS" id="PR00313">
    <property type="entry name" value="CABNDNGRPT"/>
</dbReference>
<feature type="non-terminal residue" evidence="1">
    <location>
        <position position="7448"/>
    </location>
</feature>
<name>A0A1I4F8H8_9PROT</name>
<protein>
    <submittedName>
        <fullName evidence="1">Autotransporter adhesin</fullName>
    </submittedName>
</protein>
<reference evidence="1 2" key="1">
    <citation type="submission" date="2016-10" db="EMBL/GenBank/DDBJ databases">
        <authorList>
            <person name="de Groot N.N."/>
        </authorList>
    </citation>
    <scope>NUCLEOTIDE SEQUENCE [LARGE SCALE GENOMIC DNA]</scope>
    <source>
        <strain evidence="1 2">DSM 19981</strain>
    </source>
</reference>